<feature type="region of interest" description="Disordered" evidence="15">
    <location>
        <begin position="74"/>
        <end position="122"/>
    </location>
</feature>
<keyword evidence="8" id="KW-1133">Transmembrane helix</keyword>
<keyword evidence="7" id="KW-0130">Cell adhesion</keyword>
<dbReference type="SMART" id="SM00181">
    <property type="entry name" value="EGF"/>
    <property type="match status" value="7"/>
</dbReference>
<evidence type="ECO:0000256" key="15">
    <source>
        <dbReference type="SAM" id="MobiDB-lite"/>
    </source>
</evidence>
<feature type="domain" description="EGF-like" evidence="16">
    <location>
        <begin position="207"/>
        <end position="243"/>
    </location>
</feature>
<dbReference type="PROSITE" id="PS00022">
    <property type="entry name" value="EGF_1"/>
    <property type="match status" value="6"/>
</dbReference>
<keyword evidence="3" id="KW-0812">Transmembrane</keyword>
<feature type="compositionally biased region" description="Low complexity" evidence="15">
    <location>
        <begin position="80"/>
        <end position="91"/>
    </location>
</feature>
<feature type="domain" description="C-type lectin" evidence="17">
    <location>
        <begin position="326"/>
        <end position="416"/>
    </location>
</feature>
<reference evidence="20" key="1">
    <citation type="journal article" date="2017" name="bioRxiv">
        <title>Comparative analysis of the genomes of Stylophora pistillata and Acropora digitifera provides evidence for extensive differences between species of corals.</title>
        <authorList>
            <person name="Voolstra C.R."/>
            <person name="Li Y."/>
            <person name="Liew Y.J."/>
            <person name="Baumgarten S."/>
            <person name="Zoccola D."/>
            <person name="Flot J.-F."/>
            <person name="Tambutte S."/>
            <person name="Allemand D."/>
            <person name="Aranda M."/>
        </authorList>
    </citation>
    <scope>NUCLEOTIDE SEQUENCE [LARGE SCALE GENOMIC DNA]</scope>
</reference>
<feature type="domain" description="EGF-like" evidence="16">
    <location>
        <begin position="245"/>
        <end position="281"/>
    </location>
</feature>
<dbReference type="InterPro" id="IPR003599">
    <property type="entry name" value="Ig_sub"/>
</dbReference>
<keyword evidence="5" id="KW-0677">Repeat</keyword>
<dbReference type="GO" id="GO:0051240">
    <property type="term" value="P:positive regulation of multicellular organismal process"/>
    <property type="evidence" value="ECO:0007669"/>
    <property type="project" value="UniProtKB-ARBA"/>
</dbReference>
<evidence type="ECO:0000256" key="8">
    <source>
        <dbReference type="ARBA" id="ARBA00022989"/>
    </source>
</evidence>
<feature type="disulfide bond" evidence="14">
    <location>
        <begin position="233"/>
        <end position="242"/>
    </location>
</feature>
<dbReference type="InterPro" id="IPR013032">
    <property type="entry name" value="EGF-like_CS"/>
</dbReference>
<sequence>MLQTLNQLKAEKLERKSSTSDEISDLMQILRPSISDKEMHLRPRRHLENTTGDPKSSQTFRNELGMVLRSLGIQGLKGNQGPQGSQGPRGSRGPHGIEGPSGPIGPPGAKGEPGKSISAPSIVAPPTSQVVRESGTASFQCLAEGNPEPKVTWLRQNSTLIGGKQVDQFPSGLLIKNVTARDNGAYTCVAKSILGTVMAAATLTVREIDECFSNPCLNGGTCVDQVNGYVYNCRLGYKGNNCQTDINECSSNPCLNGGSCFNLVNRYACACQPGYAGVHCQKNMEECSSNPCLNGGTCVDQVNGYVCNCHLGYGGVHCQTSNLYKYGNSSYVFRMSQNDWRTSWLRSRRQCKKAGCDLVSIESHEEWLFIRQTIQTLKTMEYFIGLRRDFQTGEWKWISDNSTVQASSKALVFSEPLRDIETIRDDSSFQEFLFTRKHPNTMEISKGGSVSKTVVLSSLFLSVICFAGLIHVEMELHAHRKMFEHWQPKAEKLEQESSTSDKISPLIQTQHHSFSDKEMHIRPRRNLENTTVDPKSSQTISNENVKKLGIVLRSLVCTMQCPQSVKKRRGRPGNRGPPGKRGPPGPPGIQGPKGNQGPQGSQGPKGSRGFQGVQGPSGPMGPPGVKGDPGKSISAPSIVAPPVSLVVKETETASFQCLAKGNPEPKVTWLRPNSTLIGAKRVNQLPSVLLIKNVTARDNGGYTCVAENVLGTVTAAAILTVLEIDECSSNPCLYGGTCVDHVNGYRCNCQPGYEGTNCQTDFNECSSNPCLNGGTCVDLVNRYVCACRPRYAGVHCQTNMDECTSNPCLNGGKCVDQVNGYICNCQPGYRGENCQTDINECSSNPCLNGGTCVDQVNGYVCTCDKKYKGTQCERRWQWRSYSPEWCGGDNRERITTGVTLEHCKQLCSDCAAIEYWSGGSRKGFNVVSGRSDLDKARIDILGNNENDCDTCDSRIGFGAGGLHADSGKCGNAGTYIRAMGYILVQ</sequence>
<dbReference type="PANTHER" id="PTHR12916:SF4">
    <property type="entry name" value="UNINFLATABLE, ISOFORM C"/>
    <property type="match status" value="1"/>
</dbReference>
<keyword evidence="6" id="KW-0106">Calcium</keyword>
<evidence type="ECO:0000256" key="13">
    <source>
        <dbReference type="ARBA" id="ARBA00023319"/>
    </source>
</evidence>
<dbReference type="GO" id="GO:0120025">
    <property type="term" value="C:plasma membrane bounded cell projection"/>
    <property type="evidence" value="ECO:0007669"/>
    <property type="project" value="UniProtKB-ARBA"/>
</dbReference>
<dbReference type="FunFam" id="2.10.25.10:FF:000143">
    <property type="entry name" value="Protein crumbs 1"/>
    <property type="match status" value="1"/>
</dbReference>
<evidence type="ECO:0000256" key="11">
    <source>
        <dbReference type="ARBA" id="ARBA00023157"/>
    </source>
</evidence>
<dbReference type="InterPro" id="IPR000152">
    <property type="entry name" value="EGF-type_Asp/Asn_hydroxyl_site"/>
</dbReference>
<dbReference type="AlphaFoldDB" id="A0A2B4R427"/>
<keyword evidence="9" id="KW-0176">Collagen</keyword>
<dbReference type="PROSITE" id="PS50835">
    <property type="entry name" value="IG_LIKE"/>
    <property type="match status" value="2"/>
</dbReference>
<dbReference type="SMART" id="SM00179">
    <property type="entry name" value="EGF_CA"/>
    <property type="match status" value="7"/>
</dbReference>
<dbReference type="PROSITE" id="PS01187">
    <property type="entry name" value="EGF_CA"/>
    <property type="match status" value="4"/>
</dbReference>
<name>A0A2B4R427_STYPI</name>
<dbReference type="PROSITE" id="PS00010">
    <property type="entry name" value="ASX_HYDROXYL"/>
    <property type="match status" value="6"/>
</dbReference>
<dbReference type="FunFam" id="2.10.25.10:FF:000122">
    <property type="entry name" value="Protein crumbs homolog 2"/>
    <property type="match status" value="4"/>
</dbReference>
<dbReference type="STRING" id="50429.A0A2B4R427"/>
<feature type="disulfide bond" evidence="14">
    <location>
        <begin position="825"/>
        <end position="834"/>
    </location>
</feature>
<dbReference type="PROSITE" id="PS50026">
    <property type="entry name" value="EGF_3"/>
    <property type="match status" value="7"/>
</dbReference>
<evidence type="ECO:0000256" key="4">
    <source>
        <dbReference type="ARBA" id="ARBA00022729"/>
    </source>
</evidence>
<feature type="domain" description="EGF-like" evidence="16">
    <location>
        <begin position="799"/>
        <end position="835"/>
    </location>
</feature>
<dbReference type="Proteomes" id="UP000225706">
    <property type="component" value="Unassembled WGS sequence"/>
</dbReference>
<dbReference type="InterPro" id="IPR003598">
    <property type="entry name" value="Ig_sub2"/>
</dbReference>
<feature type="region of interest" description="Disordered" evidence="15">
    <location>
        <begin position="34"/>
        <end position="58"/>
    </location>
</feature>
<dbReference type="Pfam" id="PF00059">
    <property type="entry name" value="Lectin_C"/>
    <property type="match status" value="1"/>
</dbReference>
<dbReference type="PROSITE" id="PS01186">
    <property type="entry name" value="EGF_2"/>
    <property type="match status" value="4"/>
</dbReference>
<dbReference type="GO" id="GO:0051241">
    <property type="term" value="P:negative regulation of multicellular organismal process"/>
    <property type="evidence" value="ECO:0007669"/>
    <property type="project" value="UniProtKB-ARBA"/>
</dbReference>
<evidence type="ECO:0000259" key="18">
    <source>
        <dbReference type="PROSITE" id="PS50835"/>
    </source>
</evidence>
<dbReference type="Pfam" id="PF00008">
    <property type="entry name" value="EGF"/>
    <property type="match status" value="6"/>
</dbReference>
<keyword evidence="10" id="KW-0472">Membrane</keyword>
<dbReference type="InterPro" id="IPR008160">
    <property type="entry name" value="Collagen"/>
</dbReference>
<dbReference type="GO" id="GO:0005509">
    <property type="term" value="F:calcium ion binding"/>
    <property type="evidence" value="ECO:0007669"/>
    <property type="project" value="InterPro"/>
</dbReference>
<dbReference type="Pfam" id="PF12661">
    <property type="entry name" value="hEGF"/>
    <property type="match status" value="1"/>
</dbReference>
<feature type="disulfide bond" evidence="14">
    <location>
        <begin position="863"/>
        <end position="872"/>
    </location>
</feature>
<dbReference type="EMBL" id="LSMT01001418">
    <property type="protein sequence ID" value="PFX12361.1"/>
    <property type="molecule type" value="Genomic_DNA"/>
</dbReference>
<evidence type="ECO:0000256" key="6">
    <source>
        <dbReference type="ARBA" id="ARBA00022837"/>
    </source>
</evidence>
<dbReference type="InterPro" id="IPR009030">
    <property type="entry name" value="Growth_fac_rcpt_cys_sf"/>
</dbReference>
<dbReference type="SUPFAM" id="SSF57184">
    <property type="entry name" value="Growth factor receptor domain"/>
    <property type="match status" value="1"/>
</dbReference>
<dbReference type="InterPro" id="IPR016186">
    <property type="entry name" value="C-type_lectin-like/link_sf"/>
</dbReference>
<evidence type="ECO:0000256" key="10">
    <source>
        <dbReference type="ARBA" id="ARBA00023136"/>
    </source>
</evidence>
<dbReference type="InterPro" id="IPR001304">
    <property type="entry name" value="C-type_lectin-like"/>
</dbReference>
<evidence type="ECO:0000256" key="7">
    <source>
        <dbReference type="ARBA" id="ARBA00022889"/>
    </source>
</evidence>
<dbReference type="GO" id="GO:0007399">
    <property type="term" value="P:nervous system development"/>
    <property type="evidence" value="ECO:0007669"/>
    <property type="project" value="UniProtKB-ARBA"/>
</dbReference>
<dbReference type="CDD" id="cd00037">
    <property type="entry name" value="CLECT"/>
    <property type="match status" value="1"/>
</dbReference>
<feature type="region of interest" description="Disordered" evidence="15">
    <location>
        <begin position="509"/>
        <end position="540"/>
    </location>
</feature>
<feature type="disulfide bond" evidence="14">
    <location>
        <begin position="749"/>
        <end position="758"/>
    </location>
</feature>
<feature type="compositionally biased region" description="Pro residues" evidence="15">
    <location>
        <begin position="580"/>
        <end position="589"/>
    </location>
</feature>
<feature type="region of interest" description="Disordered" evidence="15">
    <location>
        <begin position="562"/>
        <end position="636"/>
    </location>
</feature>
<evidence type="ECO:0000256" key="1">
    <source>
        <dbReference type="ARBA" id="ARBA00004167"/>
    </source>
</evidence>
<dbReference type="Gene3D" id="2.60.40.10">
    <property type="entry name" value="Immunoglobulins"/>
    <property type="match status" value="2"/>
</dbReference>
<comment type="subcellular location">
    <subcellularLocation>
        <location evidence="1">Membrane</location>
        <topology evidence="1">Single-pass membrane protein</topology>
    </subcellularLocation>
</comment>
<keyword evidence="13" id="KW-0393">Immunoglobulin domain</keyword>
<dbReference type="GO" id="GO:0003008">
    <property type="term" value="P:system process"/>
    <property type="evidence" value="ECO:0007669"/>
    <property type="project" value="UniProtKB-ARBA"/>
</dbReference>
<dbReference type="SUPFAM" id="SSF56436">
    <property type="entry name" value="C-type lectin-like"/>
    <property type="match status" value="1"/>
</dbReference>
<evidence type="ECO:0000313" key="20">
    <source>
        <dbReference type="Proteomes" id="UP000225706"/>
    </source>
</evidence>
<accession>A0A2B4R427</accession>
<dbReference type="SMART" id="SM00408">
    <property type="entry name" value="IGc2"/>
    <property type="match status" value="2"/>
</dbReference>
<evidence type="ECO:0000256" key="3">
    <source>
        <dbReference type="ARBA" id="ARBA00022692"/>
    </source>
</evidence>
<dbReference type="InterPro" id="IPR001881">
    <property type="entry name" value="EGF-like_Ca-bd_dom"/>
</dbReference>
<dbReference type="GO" id="GO:0071944">
    <property type="term" value="C:cell periphery"/>
    <property type="evidence" value="ECO:0007669"/>
    <property type="project" value="UniProtKB-ARBA"/>
</dbReference>
<dbReference type="OrthoDB" id="430340at2759"/>
<keyword evidence="20" id="KW-1185">Reference proteome</keyword>
<dbReference type="PRINTS" id="PR01983">
    <property type="entry name" value="NOTCH"/>
</dbReference>
<dbReference type="SUPFAM" id="SSF48726">
    <property type="entry name" value="Immunoglobulin"/>
    <property type="match status" value="2"/>
</dbReference>
<evidence type="ECO:0000256" key="14">
    <source>
        <dbReference type="PROSITE-ProRule" id="PRU00076"/>
    </source>
</evidence>
<dbReference type="FunFam" id="2.60.40.10:FF:000017">
    <property type="entry name" value="Down syndrome cell adhesion molecule b"/>
    <property type="match status" value="2"/>
</dbReference>
<dbReference type="SUPFAM" id="SSF57196">
    <property type="entry name" value="EGF/Laminin"/>
    <property type="match status" value="4"/>
</dbReference>
<protein>
    <submittedName>
        <fullName evidence="19">Fibropellin-3</fullName>
    </submittedName>
</protein>
<feature type="compositionally biased region" description="Polar residues" evidence="15">
    <location>
        <begin position="49"/>
        <end position="58"/>
    </location>
</feature>
<dbReference type="SMART" id="SM00409">
    <property type="entry name" value="IG"/>
    <property type="match status" value="2"/>
</dbReference>
<dbReference type="InterPro" id="IPR000742">
    <property type="entry name" value="EGF"/>
</dbReference>
<dbReference type="FunFam" id="2.10.25.10:FF:000247">
    <property type="entry name" value="Delta/notch like EGF repeat containing"/>
    <property type="match status" value="1"/>
</dbReference>
<dbReference type="GO" id="GO:0007155">
    <property type="term" value="P:cell adhesion"/>
    <property type="evidence" value="ECO:0007669"/>
    <property type="project" value="UniProtKB-KW"/>
</dbReference>
<evidence type="ECO:0000313" key="19">
    <source>
        <dbReference type="EMBL" id="PFX12361.1"/>
    </source>
</evidence>
<evidence type="ECO:0000256" key="12">
    <source>
        <dbReference type="ARBA" id="ARBA00023180"/>
    </source>
</evidence>
<keyword evidence="4" id="KW-0732">Signal</keyword>
<dbReference type="GO" id="GO:0016020">
    <property type="term" value="C:membrane"/>
    <property type="evidence" value="ECO:0007669"/>
    <property type="project" value="UniProtKB-SubCell"/>
</dbReference>
<feature type="domain" description="EGF-like" evidence="16">
    <location>
        <begin position="761"/>
        <end position="797"/>
    </location>
</feature>
<dbReference type="Gene3D" id="3.10.100.10">
    <property type="entry name" value="Mannose-Binding Protein A, subunit A"/>
    <property type="match status" value="1"/>
</dbReference>
<dbReference type="GO" id="GO:0005581">
    <property type="term" value="C:collagen trimer"/>
    <property type="evidence" value="ECO:0007669"/>
    <property type="project" value="UniProtKB-KW"/>
</dbReference>
<comment type="caution">
    <text evidence="19">The sequence shown here is derived from an EMBL/GenBank/DDBJ whole genome shotgun (WGS) entry which is preliminary data.</text>
</comment>
<dbReference type="Gene3D" id="2.10.25.10">
    <property type="entry name" value="Laminin"/>
    <property type="match status" value="7"/>
</dbReference>
<organism evidence="19 20">
    <name type="scientific">Stylophora pistillata</name>
    <name type="common">Smooth cauliflower coral</name>
    <dbReference type="NCBI Taxonomy" id="50429"/>
    <lineage>
        <taxon>Eukaryota</taxon>
        <taxon>Metazoa</taxon>
        <taxon>Cnidaria</taxon>
        <taxon>Anthozoa</taxon>
        <taxon>Hexacorallia</taxon>
        <taxon>Scleractinia</taxon>
        <taxon>Astrocoeniina</taxon>
        <taxon>Pocilloporidae</taxon>
        <taxon>Stylophora</taxon>
    </lineage>
</organism>
<feature type="domain" description="Ig-like" evidence="18">
    <location>
        <begin position="120"/>
        <end position="204"/>
    </location>
</feature>
<evidence type="ECO:0000256" key="2">
    <source>
        <dbReference type="ARBA" id="ARBA00022536"/>
    </source>
</evidence>
<dbReference type="FunFam" id="2.10.25.10:FF:000004">
    <property type="entry name" value="Neurogenic locus notch 1"/>
    <property type="match status" value="1"/>
</dbReference>
<dbReference type="Pfam" id="PF07679">
    <property type="entry name" value="I-set"/>
    <property type="match status" value="1"/>
</dbReference>
<dbReference type="CDD" id="cd00054">
    <property type="entry name" value="EGF_CA"/>
    <property type="match status" value="7"/>
</dbReference>
<dbReference type="PANTHER" id="PTHR12916">
    <property type="entry name" value="CYTOCHROME C OXIDASE POLYPEPTIDE VIC-2"/>
    <property type="match status" value="1"/>
</dbReference>
<dbReference type="PROSITE" id="PS50041">
    <property type="entry name" value="C_TYPE_LECTIN_2"/>
    <property type="match status" value="1"/>
</dbReference>
<gene>
    <name evidence="19" type="primary">EGF3</name>
    <name evidence="19" type="ORF">AWC38_SpisGene23700</name>
</gene>
<dbReference type="Pfam" id="PF13927">
    <property type="entry name" value="Ig_3"/>
    <property type="match status" value="1"/>
</dbReference>
<dbReference type="InterPro" id="IPR036179">
    <property type="entry name" value="Ig-like_dom_sf"/>
</dbReference>
<dbReference type="PRINTS" id="PR00010">
    <property type="entry name" value="EGFBLOOD"/>
</dbReference>
<dbReference type="InterPro" id="IPR016187">
    <property type="entry name" value="CTDL_fold"/>
</dbReference>
<feature type="domain" description="Ig-like" evidence="18">
    <location>
        <begin position="636"/>
        <end position="720"/>
    </location>
</feature>
<keyword evidence="11 14" id="KW-1015">Disulfide bond</keyword>
<dbReference type="InterPro" id="IPR007110">
    <property type="entry name" value="Ig-like_dom"/>
</dbReference>
<feature type="compositionally biased region" description="Low complexity" evidence="15">
    <location>
        <begin position="590"/>
        <end position="608"/>
    </location>
</feature>
<evidence type="ECO:0000259" key="16">
    <source>
        <dbReference type="PROSITE" id="PS50026"/>
    </source>
</evidence>
<comment type="caution">
    <text evidence="14">Lacks conserved residue(s) required for the propagation of feature annotation.</text>
</comment>
<feature type="disulfide bond" evidence="14">
    <location>
        <begin position="309"/>
        <end position="318"/>
    </location>
</feature>
<feature type="domain" description="EGF-like" evidence="16">
    <location>
        <begin position="283"/>
        <end position="319"/>
    </location>
</feature>
<evidence type="ECO:0000256" key="9">
    <source>
        <dbReference type="ARBA" id="ARBA00023119"/>
    </source>
</evidence>
<feature type="compositionally biased region" description="Polar residues" evidence="15">
    <location>
        <begin position="528"/>
        <end position="540"/>
    </location>
</feature>
<keyword evidence="2 14" id="KW-0245">EGF-like domain</keyword>
<evidence type="ECO:0000256" key="5">
    <source>
        <dbReference type="ARBA" id="ARBA00022737"/>
    </source>
</evidence>
<dbReference type="InterPro" id="IPR013783">
    <property type="entry name" value="Ig-like_fold"/>
</dbReference>
<dbReference type="Pfam" id="PF01391">
    <property type="entry name" value="Collagen"/>
    <property type="match status" value="2"/>
</dbReference>
<evidence type="ECO:0000259" key="17">
    <source>
        <dbReference type="PROSITE" id="PS50041"/>
    </source>
</evidence>
<feature type="disulfide bond" evidence="14">
    <location>
        <begin position="787"/>
        <end position="796"/>
    </location>
</feature>
<proteinExistence type="predicted"/>
<dbReference type="InterPro" id="IPR018097">
    <property type="entry name" value="EGF_Ca-bd_CS"/>
</dbReference>
<dbReference type="InterPro" id="IPR013098">
    <property type="entry name" value="Ig_I-set"/>
</dbReference>
<feature type="disulfide bond" evidence="14">
    <location>
        <begin position="271"/>
        <end position="280"/>
    </location>
</feature>
<keyword evidence="12" id="KW-0325">Glycoprotein</keyword>
<feature type="domain" description="EGF-like" evidence="16">
    <location>
        <begin position="723"/>
        <end position="759"/>
    </location>
</feature>
<feature type="compositionally biased region" description="Basic and acidic residues" evidence="15">
    <location>
        <begin position="513"/>
        <end position="527"/>
    </location>
</feature>
<feature type="domain" description="EGF-like" evidence="16">
    <location>
        <begin position="837"/>
        <end position="873"/>
    </location>
</feature>